<sequence length="327" mass="37908">MKDSIFEIFRKLQQQPSKTGLYSVASLPFSKKHKIGISIEGYPLFFISCNDVNPMIDVNLEKISVQFYRSCKLYEYDFQSENVYSIISLKTINIDFQKYFIDIVALVIAKLSDEPTHKQLKSEIQKLVELFSKFSQPPRKTLQGLWAELLVIEQSKNPEYLIQSWHISPQSKFDFNDGKDKIEVKSTSKSNRIHRFLSEQLNPNVHSNLWIASVFVIETGQGKTIFDLINNICKRLKSSDLQIRLKEVVAYTLSNNLENAFDTYFDYQQGIDTLAFYDFKDVPSIDSKTIPKGVNNVRFDVDLSYCNTLKEKQIYFSDSSLFKSLKI</sequence>
<evidence type="ECO:0000313" key="3">
    <source>
        <dbReference type="Proteomes" id="UP000045051"/>
    </source>
</evidence>
<evidence type="ECO:0000313" key="2">
    <source>
        <dbReference type="EMBL" id="RIY36106.1"/>
    </source>
</evidence>
<protein>
    <submittedName>
        <fullName evidence="2">PD-(D/E)XK motif protein</fullName>
    </submittedName>
</protein>
<keyword evidence="3" id="KW-1185">Reference proteome</keyword>
<reference evidence="1 3" key="1">
    <citation type="submission" date="2015-01" db="EMBL/GenBank/DDBJ databases">
        <authorList>
            <person name="MANFREDI Pablo"/>
        </authorList>
    </citation>
    <scope>NUCLEOTIDE SEQUENCE [LARGE SCALE GENOMIC DNA]</scope>
    <source>
        <strain evidence="1 3">CcD38</strain>
    </source>
</reference>
<evidence type="ECO:0000313" key="4">
    <source>
        <dbReference type="Proteomes" id="UP000265497"/>
    </source>
</evidence>
<dbReference type="GeneID" id="97263770"/>
<dbReference type="Pfam" id="PF14390">
    <property type="entry name" value="DUF4420"/>
    <property type="match status" value="1"/>
</dbReference>
<dbReference type="AlphaFoldDB" id="A0A0B7HYZ5"/>
<dbReference type="Proteomes" id="UP000265497">
    <property type="component" value="Unassembled WGS sequence"/>
</dbReference>
<name>A0A0B7HYZ5_9FLAO</name>
<dbReference type="Proteomes" id="UP000045051">
    <property type="component" value="Unassembled WGS sequence"/>
</dbReference>
<gene>
    <name evidence="1" type="ORF">CCAND38_230018</name>
    <name evidence="2" type="ORF">CKY20_08180</name>
</gene>
<dbReference type="EMBL" id="CDOI01000133">
    <property type="protein sequence ID" value="CEN45198.1"/>
    <property type="molecule type" value="Genomic_DNA"/>
</dbReference>
<evidence type="ECO:0000313" key="1">
    <source>
        <dbReference type="EMBL" id="CEN45198.1"/>
    </source>
</evidence>
<organism evidence="1 3">
    <name type="scientific">Capnocytophaga canis</name>
    <dbReference type="NCBI Taxonomy" id="1848903"/>
    <lineage>
        <taxon>Bacteria</taxon>
        <taxon>Pseudomonadati</taxon>
        <taxon>Bacteroidota</taxon>
        <taxon>Flavobacteriia</taxon>
        <taxon>Flavobacteriales</taxon>
        <taxon>Flavobacteriaceae</taxon>
        <taxon>Capnocytophaga</taxon>
    </lineage>
</organism>
<proteinExistence type="predicted"/>
<dbReference type="RefSeq" id="WP_042343952.1">
    <property type="nucleotide sequence ID" value="NZ_CDOH01000116.1"/>
</dbReference>
<reference evidence="2 4" key="2">
    <citation type="submission" date="2017-08" db="EMBL/GenBank/DDBJ databases">
        <title>Capnocytophaga canis 17-158 assembly.</title>
        <authorList>
            <person name="Gulvik C.A."/>
        </authorList>
    </citation>
    <scope>NUCLEOTIDE SEQUENCE [LARGE SCALE GENOMIC DNA]</scope>
    <source>
        <strain evidence="2 4">17-158</strain>
    </source>
</reference>
<accession>A0A0B7HYZ5</accession>
<dbReference type="InterPro" id="IPR025534">
    <property type="entry name" value="DUF4420"/>
</dbReference>
<dbReference type="EMBL" id="NSDI01000007">
    <property type="protein sequence ID" value="RIY36106.1"/>
    <property type="molecule type" value="Genomic_DNA"/>
</dbReference>